<gene>
    <name evidence="1" type="ORF">D1130_08470</name>
</gene>
<protein>
    <submittedName>
        <fullName evidence="1">Uncharacterized protein</fullName>
    </submittedName>
</protein>
<reference evidence="1" key="1">
    <citation type="submission" date="2018-08" db="EMBL/GenBank/DDBJ databases">
        <authorList>
            <consortium name="NARMS: The National Antimicrobial Resistance Monitoring System"/>
        </authorList>
    </citation>
    <scope>NUCLEOTIDE SEQUENCE</scope>
    <source>
        <strain evidence="1">FSIS21821905</strain>
    </source>
</reference>
<organism evidence="1">
    <name type="scientific">Campylobacter jejuni</name>
    <dbReference type="NCBI Taxonomy" id="197"/>
    <lineage>
        <taxon>Bacteria</taxon>
        <taxon>Pseudomonadati</taxon>
        <taxon>Campylobacterota</taxon>
        <taxon>Epsilonproteobacteria</taxon>
        <taxon>Campylobacterales</taxon>
        <taxon>Campylobacteraceae</taxon>
        <taxon>Campylobacter</taxon>
    </lineage>
</organism>
<comment type="caution">
    <text evidence="1">The sequence shown here is derived from an EMBL/GenBank/DDBJ whole genome shotgun (WGS) entry which is preliminary data.</text>
</comment>
<proteinExistence type="predicted"/>
<accession>A0A5Y6IWC8</accession>
<sequence>MENRDFKKTIDLNVMISKFLNLLNFIILNKVNQKLKFLNFYFKKLQTENVADRNRNYDIMFNRK</sequence>
<evidence type="ECO:0000313" key="1">
    <source>
        <dbReference type="EMBL" id="EAM0212215.1"/>
    </source>
</evidence>
<dbReference type="EMBL" id="AACTEJ010000027">
    <property type="protein sequence ID" value="EAM0212215.1"/>
    <property type="molecule type" value="Genomic_DNA"/>
</dbReference>
<name>A0A5Y6IWC8_CAMJU</name>
<dbReference type="AlphaFoldDB" id="A0A5Y6IWC8"/>